<evidence type="ECO:0000256" key="3">
    <source>
        <dbReference type="ARBA" id="ARBA00022490"/>
    </source>
</evidence>
<accession>A0A7L1NZH4</accession>
<gene>
    <name evidence="11" type="primary">Uaca_1</name>
    <name evidence="11" type="ORF">RHICYA_R10760</name>
</gene>
<dbReference type="InterPro" id="IPR042420">
    <property type="entry name" value="RAI14/UACA"/>
</dbReference>
<dbReference type="InterPro" id="IPR002110">
    <property type="entry name" value="Ankyrin_rpt"/>
</dbReference>
<evidence type="ECO:0000256" key="2">
    <source>
        <dbReference type="ARBA" id="ARBA00004245"/>
    </source>
</evidence>
<dbReference type="PROSITE" id="PS50297">
    <property type="entry name" value="ANK_REP_REGION"/>
    <property type="match status" value="4"/>
</dbReference>
<dbReference type="InterPro" id="IPR036770">
    <property type="entry name" value="Ankyrin_rpt-contain_sf"/>
</dbReference>
<feature type="non-terminal residue" evidence="11">
    <location>
        <position position="1"/>
    </location>
</feature>
<evidence type="ECO:0000256" key="6">
    <source>
        <dbReference type="ARBA" id="ARBA00023054"/>
    </source>
</evidence>
<dbReference type="PANTHER" id="PTHR24129">
    <property type="entry name" value="ANKYCORBIN"/>
    <property type="match status" value="1"/>
</dbReference>
<feature type="coiled-coil region" evidence="10">
    <location>
        <begin position="267"/>
        <end position="343"/>
    </location>
</feature>
<dbReference type="OrthoDB" id="341259at2759"/>
<evidence type="ECO:0000256" key="9">
    <source>
        <dbReference type="PROSITE-ProRule" id="PRU00023"/>
    </source>
</evidence>
<feature type="repeat" description="ANK" evidence="9">
    <location>
        <begin position="71"/>
        <end position="103"/>
    </location>
</feature>
<feature type="repeat" description="ANK" evidence="9">
    <location>
        <begin position="137"/>
        <end position="169"/>
    </location>
</feature>
<proteinExistence type="predicted"/>
<comment type="caution">
    <text evidence="11">The sequence shown here is derived from an EMBL/GenBank/DDBJ whole genome shotgun (WGS) entry which is preliminary data.</text>
</comment>
<dbReference type="SMART" id="SM00248">
    <property type="entry name" value="ANK"/>
    <property type="match status" value="6"/>
</dbReference>
<keyword evidence="4" id="KW-0677">Repeat</keyword>
<name>A0A7L1NZH4_RHICY</name>
<dbReference type="FunFam" id="1.25.40.20:FF:000083">
    <property type="entry name" value="Uveal autoantigen with coiled-coil domains and ankyrin repeats"/>
    <property type="match status" value="1"/>
</dbReference>
<dbReference type="Gene3D" id="1.20.1170.10">
    <property type="match status" value="1"/>
</dbReference>
<dbReference type="Pfam" id="PF12796">
    <property type="entry name" value="Ank_2"/>
    <property type="match status" value="1"/>
</dbReference>
<dbReference type="PROSITE" id="PS50088">
    <property type="entry name" value="ANK_REPEAT"/>
    <property type="match status" value="5"/>
</dbReference>
<dbReference type="GO" id="GO:0005634">
    <property type="term" value="C:nucleus"/>
    <property type="evidence" value="ECO:0007669"/>
    <property type="project" value="UniProtKB-SubCell"/>
</dbReference>
<evidence type="ECO:0000256" key="4">
    <source>
        <dbReference type="ARBA" id="ARBA00022737"/>
    </source>
</evidence>
<dbReference type="GO" id="GO:0005856">
    <property type="term" value="C:cytoskeleton"/>
    <property type="evidence" value="ECO:0007669"/>
    <property type="project" value="UniProtKB-SubCell"/>
</dbReference>
<keyword evidence="12" id="KW-1185">Reference proteome</keyword>
<dbReference type="SUPFAM" id="SSF48403">
    <property type="entry name" value="Ankyrin repeat"/>
    <property type="match status" value="1"/>
</dbReference>
<sequence length="1372" mass="153100">DWSKHDDRLMKAAERGDVEKVSSILARKGVSPTKLDVEGRSAFHVVASKGNLDCLNTILIHGVDITATDAAGRNALHLAAKYGHALCLQKLLQYNCPTENVDLQGRTALHDAAMSDCCSSVQLLCDHGASVNSKDGDGRTPLVLATQMCRPAVCQLLIDRGADVNARDKQNRTALMLGCEYGCKDTVDVLLRNGADVGLTDGLGHDCAYYARIGDNIDILAAVRAAAEDCGPGRAGASALQRFALEALCALSWSHHIFIFHSILLFFEELELENQDLKDRMREVQEEQRMLLDRISGLQLQLNEEQMFADDLENEKDELKKILTAKEKQQEESLRTIEALKAKLKHYEVDSVGSGSSFGNRKEDLLPKQGQALAVESQVISAPVLQSRSLLRPLELSLPGQPSSSEKESLKKELDNMRTCYSAAREEIGRLQRELSHKAAECRALASDCERTRAEADGQIKQLEDALKDVQKRMFDSEGKVKQMQTHFLALKDHLTSEAALGSSRLAEELKDQLKEMKAKYEGASAEVGKLRNQIKQNELLVAEFKRDEGRLVEENKRLQKELVRLETERDERGRSVVELEGRLRETAARLSRCVSAEEFEDMRSSLSHEVSEKAQRVVELEGEREELQAELLLLKRESESQKARLAQHVRLEDHEQMRSGFERKEQELGKAVAELAQKNRAQQDELERLQVANGALQQQVEALRAEIKSQNVPLKVHEELRRASDLAVGDLTRKLREATEKCSESKAEAEQLLAQNSGLSEELGRLQAAAAALEQHREELEALRHSSAERDGQLAELQQRFGHEQAAVGKLASENAALREALRDRDASAAALEEAKAALRDALEKAGRELSGLRGEAEERRQELLRAAEENGALRSTVERLQERLRTECVSLQDHEAAVAALQESVRELEWSSAAARAQHKRGQEELAQLHEEMEAQKKELDAIQACIEARCAPAAACEATVSELEGQLQEQAQRCRDSEEEARKCREESEALRSSLAAVQADLQQNYVLAESARGAEAAFVARMEELNEQLRELLRKYAGAAEEGDGLREGAEQPVALQPRRLAAEQLEAVGKALGRTLEALEEALRSRQERCDREALAVGELQRELLALRESSVPLAEHARAKETLEREVVAVKDCLKDKEQESQAKGEEVLRLQSEVRLARQAVADLESREVVAVAEYKSMRSALEAQLSRAAQSLSDMSKKYEEAREEALQARKNELSLKDEKELLQLRSCSIEQEIKDQKERCDQSLRTIADLQKRIQESAQQVEAKDNKITELLNDVERLKQALSGLSQLTHTAGPPSRRQSQQVEALQGQVKTLQQQLADAKRQHQEVVSVYRTHLLSAVQGHMDEDVQAALLQIIRMRQGLVC</sequence>
<dbReference type="Pfam" id="PF00023">
    <property type="entry name" value="Ank"/>
    <property type="match status" value="2"/>
</dbReference>
<feature type="repeat" description="ANK" evidence="9">
    <location>
        <begin position="38"/>
        <end position="70"/>
    </location>
</feature>
<evidence type="ECO:0000256" key="10">
    <source>
        <dbReference type="SAM" id="Coils"/>
    </source>
</evidence>
<evidence type="ECO:0000256" key="8">
    <source>
        <dbReference type="ARBA" id="ARBA00023242"/>
    </source>
</evidence>
<keyword evidence="8" id="KW-0539">Nucleus</keyword>
<dbReference type="PANTHER" id="PTHR24129:SF1">
    <property type="entry name" value="UVEAL AUTOANTIGEN WITH COILED-COIL DOMAINS AND ANKYRIN REPEATS"/>
    <property type="match status" value="1"/>
</dbReference>
<dbReference type="PRINTS" id="PR01415">
    <property type="entry name" value="ANKYRIN"/>
</dbReference>
<keyword evidence="7" id="KW-0206">Cytoskeleton</keyword>
<reference evidence="11 12" key="1">
    <citation type="submission" date="2019-09" db="EMBL/GenBank/DDBJ databases">
        <title>Bird 10,000 Genomes (B10K) Project - Family phase.</title>
        <authorList>
            <person name="Zhang G."/>
        </authorList>
    </citation>
    <scope>NUCLEOTIDE SEQUENCE [LARGE SCALE GENOMIC DNA]</scope>
    <source>
        <strain evidence="11">B10K-DU-002-35</strain>
        <tissue evidence="11">Muscle</tissue>
    </source>
</reference>
<feature type="coiled-coil region" evidence="10">
    <location>
        <begin position="819"/>
        <end position="1087"/>
    </location>
</feature>
<dbReference type="EMBL" id="VXBP01010393">
    <property type="protein sequence ID" value="NXO04840.1"/>
    <property type="molecule type" value="Genomic_DNA"/>
</dbReference>
<comment type="subcellular location">
    <subcellularLocation>
        <location evidence="2">Cytoplasm</location>
        <location evidence="2">Cytoskeleton</location>
    </subcellularLocation>
    <subcellularLocation>
        <location evidence="1">Nucleus</location>
    </subcellularLocation>
</comment>
<keyword evidence="5 9" id="KW-0040">ANK repeat</keyword>
<dbReference type="Gene3D" id="1.25.40.20">
    <property type="entry name" value="Ankyrin repeat-containing domain"/>
    <property type="match status" value="2"/>
</dbReference>
<feature type="coiled-coil region" evidence="10">
    <location>
        <begin position="1126"/>
        <end position="1339"/>
    </location>
</feature>
<evidence type="ECO:0000256" key="1">
    <source>
        <dbReference type="ARBA" id="ARBA00004123"/>
    </source>
</evidence>
<keyword evidence="6 10" id="KW-0175">Coiled coil</keyword>
<dbReference type="GO" id="GO:0005829">
    <property type="term" value="C:cytosol"/>
    <property type="evidence" value="ECO:0007669"/>
    <property type="project" value="UniProtKB-ARBA"/>
</dbReference>
<feature type="repeat" description="ANK" evidence="9">
    <location>
        <begin position="170"/>
        <end position="202"/>
    </location>
</feature>
<evidence type="ECO:0000256" key="5">
    <source>
        <dbReference type="ARBA" id="ARBA00023043"/>
    </source>
</evidence>
<dbReference type="Gene3D" id="1.20.5.340">
    <property type="match status" value="1"/>
</dbReference>
<keyword evidence="3" id="KW-0963">Cytoplasm</keyword>
<dbReference type="GO" id="GO:0003779">
    <property type="term" value="F:actin binding"/>
    <property type="evidence" value="ECO:0007669"/>
    <property type="project" value="InterPro"/>
</dbReference>
<evidence type="ECO:0000256" key="7">
    <source>
        <dbReference type="ARBA" id="ARBA00023212"/>
    </source>
</evidence>
<feature type="coiled-coil region" evidence="10">
    <location>
        <begin position="407"/>
        <end position="576"/>
    </location>
</feature>
<protein>
    <submittedName>
        <fullName evidence="11">UACA protein</fullName>
    </submittedName>
</protein>
<evidence type="ECO:0000313" key="12">
    <source>
        <dbReference type="Proteomes" id="UP000565785"/>
    </source>
</evidence>
<feature type="repeat" description="ANK" evidence="9">
    <location>
        <begin position="104"/>
        <end position="136"/>
    </location>
</feature>
<organism evidence="11 12">
    <name type="scientific">Rhinopomastus cyanomelas</name>
    <name type="common">Common scimitarbill</name>
    <dbReference type="NCBI Taxonomy" id="113115"/>
    <lineage>
        <taxon>Eukaryota</taxon>
        <taxon>Metazoa</taxon>
        <taxon>Chordata</taxon>
        <taxon>Craniata</taxon>
        <taxon>Vertebrata</taxon>
        <taxon>Euteleostomi</taxon>
        <taxon>Archelosauria</taxon>
        <taxon>Archosauria</taxon>
        <taxon>Dinosauria</taxon>
        <taxon>Saurischia</taxon>
        <taxon>Theropoda</taxon>
        <taxon>Coelurosauria</taxon>
        <taxon>Aves</taxon>
        <taxon>Neognathae</taxon>
        <taxon>Neoaves</taxon>
        <taxon>Telluraves</taxon>
        <taxon>Coraciimorphae</taxon>
        <taxon>Bucerotiformes</taxon>
        <taxon>Rhinopomastidae</taxon>
        <taxon>Rhinopomastus</taxon>
    </lineage>
</organism>
<feature type="non-terminal residue" evidence="11">
    <location>
        <position position="1372"/>
    </location>
</feature>
<feature type="coiled-coil region" evidence="10">
    <location>
        <begin position="611"/>
        <end position="787"/>
    </location>
</feature>
<evidence type="ECO:0000313" key="11">
    <source>
        <dbReference type="EMBL" id="NXO04840.1"/>
    </source>
</evidence>
<dbReference type="Proteomes" id="UP000565785">
    <property type="component" value="Unassembled WGS sequence"/>
</dbReference>